<evidence type="ECO:0000256" key="8">
    <source>
        <dbReference type="HAMAP-Rule" id="MF_00260"/>
    </source>
</evidence>
<dbReference type="CDD" id="cd13646">
    <property type="entry name" value="PBP2_EcHMBS_like"/>
    <property type="match status" value="1"/>
</dbReference>
<comment type="pathway">
    <text evidence="2">Porphyrin-containing compound metabolism; protoporphyrin-IX biosynthesis; coproporphyrinogen-III from 5-aminolevulinate: step 2/4.</text>
</comment>
<proteinExistence type="inferred from homology"/>
<comment type="miscellaneous">
    <text evidence="8">The porphobilinogen subunits are added to the dipyrromethane group.</text>
</comment>
<organism evidence="11 12">
    <name type="scientific">Alicyclobacillus macrosporangiidus</name>
    <dbReference type="NCBI Taxonomy" id="392015"/>
    <lineage>
        <taxon>Bacteria</taxon>
        <taxon>Bacillati</taxon>
        <taxon>Bacillota</taxon>
        <taxon>Bacilli</taxon>
        <taxon>Bacillales</taxon>
        <taxon>Alicyclobacillaceae</taxon>
        <taxon>Alicyclobacillus</taxon>
    </lineage>
</organism>
<dbReference type="RefSeq" id="WP_074952992.1">
    <property type="nucleotide sequence ID" value="NZ_FPBV01000012.1"/>
</dbReference>
<dbReference type="OrthoDB" id="9810298at2"/>
<dbReference type="EC" id="2.5.1.61" evidence="8"/>
<evidence type="ECO:0000256" key="1">
    <source>
        <dbReference type="ARBA" id="ARBA00002869"/>
    </source>
</evidence>
<dbReference type="Gene3D" id="3.40.190.10">
    <property type="entry name" value="Periplasmic binding protein-like II"/>
    <property type="match status" value="2"/>
</dbReference>
<evidence type="ECO:0000256" key="3">
    <source>
        <dbReference type="ARBA" id="ARBA00005638"/>
    </source>
</evidence>
<dbReference type="Pfam" id="PF03900">
    <property type="entry name" value="Porphobil_deamC"/>
    <property type="match status" value="1"/>
</dbReference>
<dbReference type="AlphaFoldDB" id="A0A1I7JVH3"/>
<sequence>MEKIRVASRQSALALQQSRWVMERLERAHPGLSCEVVPVVTRGDRILDVALSKIGGKGLFVSEVEACLARGEADIAVHSLKDVPAVLAEGMMIGAVPVREDPRDAVITRTGSSLAELPAGARVGTSSLRRVAQLKALRPDLVFEPLRGNIDTRLRKLETEGLDAIVLAAAGLHRMGWAERITEYLDVTVCLPAIGQGLLGIECRSGDDRVLALLAAIADPAATAAARAERALLAALDGGCQVPIAGYARPVAGGVALTGLVASLDGSEVLRAEDQGEDPEQVGRTVAASLRAQGAERLLETSASAAPAGR</sequence>
<dbReference type="HAMAP" id="MF_00260">
    <property type="entry name" value="Porphobil_deam"/>
    <property type="match status" value="1"/>
</dbReference>
<evidence type="ECO:0000256" key="2">
    <source>
        <dbReference type="ARBA" id="ARBA00004735"/>
    </source>
</evidence>
<name>A0A1I7JVH3_9BACL</name>
<feature type="modified residue" description="S-(dipyrrolylmethanemethyl)cysteine" evidence="8">
    <location>
        <position position="240"/>
    </location>
</feature>
<evidence type="ECO:0000256" key="4">
    <source>
        <dbReference type="ARBA" id="ARBA00011245"/>
    </source>
</evidence>
<evidence type="ECO:0000256" key="6">
    <source>
        <dbReference type="ARBA" id="ARBA00023244"/>
    </source>
</evidence>
<comment type="catalytic activity">
    <reaction evidence="7 8">
        <text>4 porphobilinogen + H2O = hydroxymethylbilane + 4 NH4(+)</text>
        <dbReference type="Rhea" id="RHEA:13185"/>
        <dbReference type="ChEBI" id="CHEBI:15377"/>
        <dbReference type="ChEBI" id="CHEBI:28938"/>
        <dbReference type="ChEBI" id="CHEBI:57845"/>
        <dbReference type="ChEBI" id="CHEBI:58126"/>
        <dbReference type="EC" id="2.5.1.61"/>
    </reaction>
</comment>
<dbReference type="SUPFAM" id="SSF53850">
    <property type="entry name" value="Periplasmic binding protein-like II"/>
    <property type="match status" value="1"/>
</dbReference>
<dbReference type="PROSITE" id="PS00533">
    <property type="entry name" value="PORPHOBILINOGEN_DEAM"/>
    <property type="match status" value="1"/>
</dbReference>
<dbReference type="InterPro" id="IPR022417">
    <property type="entry name" value="Porphobilin_deaminase_N"/>
</dbReference>
<dbReference type="FunFam" id="3.40.190.10:FF:000004">
    <property type="entry name" value="Porphobilinogen deaminase"/>
    <property type="match status" value="1"/>
</dbReference>
<dbReference type="GO" id="GO:0005737">
    <property type="term" value="C:cytoplasm"/>
    <property type="evidence" value="ECO:0007669"/>
    <property type="project" value="UniProtKB-UniRule"/>
</dbReference>
<evidence type="ECO:0000259" key="10">
    <source>
        <dbReference type="Pfam" id="PF03900"/>
    </source>
</evidence>
<dbReference type="InterPro" id="IPR022419">
    <property type="entry name" value="Porphobilin_deaminase_cofac_BS"/>
</dbReference>
<dbReference type="PANTHER" id="PTHR11557:SF0">
    <property type="entry name" value="PORPHOBILINOGEN DEAMINASE"/>
    <property type="match status" value="1"/>
</dbReference>
<dbReference type="Gene3D" id="3.30.160.40">
    <property type="entry name" value="Porphobilinogen deaminase, C-terminal domain"/>
    <property type="match status" value="1"/>
</dbReference>
<dbReference type="eggNOG" id="COG0181">
    <property type="taxonomic scope" value="Bacteria"/>
</dbReference>
<dbReference type="GO" id="GO:0006782">
    <property type="term" value="P:protoporphyrinogen IX biosynthetic process"/>
    <property type="evidence" value="ECO:0007669"/>
    <property type="project" value="UniProtKB-UniRule"/>
</dbReference>
<accession>A0A1I7JVH3</accession>
<comment type="similarity">
    <text evidence="3 8">Belongs to the HMBS family.</text>
</comment>
<dbReference type="PIRSF" id="PIRSF001438">
    <property type="entry name" value="4pyrrol_synth_OHMeBilane_synth"/>
    <property type="match status" value="1"/>
</dbReference>
<evidence type="ECO:0000313" key="11">
    <source>
        <dbReference type="EMBL" id="SFU89167.1"/>
    </source>
</evidence>
<feature type="domain" description="Porphobilinogen deaminase N-terminal" evidence="9">
    <location>
        <begin position="4"/>
        <end position="210"/>
    </location>
</feature>
<dbReference type="PRINTS" id="PR00151">
    <property type="entry name" value="PORPHBDMNASE"/>
</dbReference>
<reference evidence="12" key="1">
    <citation type="submission" date="2016-10" db="EMBL/GenBank/DDBJ databases">
        <authorList>
            <person name="Varghese N."/>
        </authorList>
    </citation>
    <scope>NUCLEOTIDE SEQUENCE [LARGE SCALE GENOMIC DNA]</scope>
    <source>
        <strain evidence="12">DSM 17980</strain>
    </source>
</reference>
<evidence type="ECO:0000256" key="5">
    <source>
        <dbReference type="ARBA" id="ARBA00022679"/>
    </source>
</evidence>
<comment type="subunit">
    <text evidence="4 8">Monomer.</text>
</comment>
<keyword evidence="12" id="KW-1185">Reference proteome</keyword>
<dbReference type="PANTHER" id="PTHR11557">
    <property type="entry name" value="PORPHOBILINOGEN DEAMINASE"/>
    <property type="match status" value="1"/>
</dbReference>
<keyword evidence="5 8" id="KW-0808">Transferase</keyword>
<protein>
    <recommendedName>
        <fullName evidence="8">Porphobilinogen deaminase</fullName>
        <shortName evidence="8">PBG</shortName>
        <ecNumber evidence="8">2.5.1.61</ecNumber>
    </recommendedName>
    <alternativeName>
        <fullName evidence="8">Hydroxymethylbilane synthase</fullName>
        <shortName evidence="8">HMBS</shortName>
    </alternativeName>
    <alternativeName>
        <fullName evidence="8">Pre-uroporphyrinogen synthase</fullName>
    </alternativeName>
</protein>
<dbReference type="InterPro" id="IPR022418">
    <property type="entry name" value="Porphobilinogen_deaminase_C"/>
</dbReference>
<dbReference type="InterPro" id="IPR036803">
    <property type="entry name" value="Porphobilinogen_deaminase_C_sf"/>
</dbReference>
<dbReference type="NCBIfam" id="TIGR00212">
    <property type="entry name" value="hemC"/>
    <property type="match status" value="1"/>
</dbReference>
<dbReference type="Proteomes" id="UP000183508">
    <property type="component" value="Unassembled WGS sequence"/>
</dbReference>
<comment type="function">
    <text evidence="1 8">Tetrapolymerization of the monopyrrole PBG into the hydroxymethylbilane pre-uroporphyrinogen in several discrete steps.</text>
</comment>
<dbReference type="GO" id="GO:0004418">
    <property type="term" value="F:hydroxymethylbilane synthase activity"/>
    <property type="evidence" value="ECO:0007669"/>
    <property type="project" value="UniProtKB-UniRule"/>
</dbReference>
<dbReference type="Pfam" id="PF01379">
    <property type="entry name" value="Porphobil_deam"/>
    <property type="match status" value="1"/>
</dbReference>
<evidence type="ECO:0000256" key="7">
    <source>
        <dbReference type="ARBA" id="ARBA00048169"/>
    </source>
</evidence>
<evidence type="ECO:0000313" key="12">
    <source>
        <dbReference type="Proteomes" id="UP000183508"/>
    </source>
</evidence>
<comment type="cofactor">
    <cofactor evidence="8">
        <name>dipyrromethane</name>
        <dbReference type="ChEBI" id="CHEBI:60342"/>
    </cofactor>
    <text evidence="8">Binds 1 dipyrromethane group covalently.</text>
</comment>
<dbReference type="InterPro" id="IPR000860">
    <property type="entry name" value="HemC"/>
</dbReference>
<dbReference type="FunFam" id="3.40.190.10:FF:000005">
    <property type="entry name" value="Porphobilinogen deaminase"/>
    <property type="match status" value="1"/>
</dbReference>
<dbReference type="SUPFAM" id="SSF54782">
    <property type="entry name" value="Porphobilinogen deaminase (hydroxymethylbilane synthase), C-terminal domain"/>
    <property type="match status" value="1"/>
</dbReference>
<evidence type="ECO:0000259" key="9">
    <source>
        <dbReference type="Pfam" id="PF01379"/>
    </source>
</evidence>
<feature type="domain" description="Porphobilinogen deaminase C-terminal" evidence="10">
    <location>
        <begin position="225"/>
        <end position="291"/>
    </location>
</feature>
<keyword evidence="6 8" id="KW-0627">Porphyrin biosynthesis</keyword>
<gene>
    <name evidence="8" type="primary">hemC</name>
    <name evidence="11" type="ORF">SAMN05421543_11222</name>
</gene>
<dbReference type="EMBL" id="FPBV01000012">
    <property type="protein sequence ID" value="SFU89167.1"/>
    <property type="molecule type" value="Genomic_DNA"/>
</dbReference>
<dbReference type="STRING" id="392015.SAMN05421543_11222"/>